<sequence length="76" mass="8136">MATKADLEQLRFEIKLMKLRAVAVAMIVGMILLLVVTDIYVGIAIDKLSERLSGAGVTVVSPPGRQVSCVLPAAQR</sequence>
<name>A0AA49A5C7_9BURK</name>
<evidence type="ECO:0000313" key="3">
    <source>
        <dbReference type="Proteomes" id="UP000662888"/>
    </source>
</evidence>
<organism evidence="2 3">
    <name type="scientific">Massilia antarctica</name>
    <dbReference type="NCBI Taxonomy" id="2765360"/>
    <lineage>
        <taxon>Bacteria</taxon>
        <taxon>Pseudomonadati</taxon>
        <taxon>Pseudomonadota</taxon>
        <taxon>Betaproteobacteria</taxon>
        <taxon>Burkholderiales</taxon>
        <taxon>Oxalobacteraceae</taxon>
        <taxon>Telluria group</taxon>
        <taxon>Massilia</taxon>
    </lineage>
</organism>
<dbReference type="RefSeq" id="WP_206087025.1">
    <property type="nucleotide sequence ID" value="NZ_CP065053.1"/>
</dbReference>
<dbReference type="EMBL" id="CP065053">
    <property type="protein sequence ID" value="QPI47296.1"/>
    <property type="molecule type" value="Genomic_DNA"/>
</dbReference>
<keyword evidence="1" id="KW-0812">Transmembrane</keyword>
<keyword evidence="3" id="KW-1185">Reference proteome</keyword>
<keyword evidence="1" id="KW-0472">Membrane</keyword>
<protein>
    <submittedName>
        <fullName evidence="2">Uncharacterized protein</fullName>
    </submittedName>
</protein>
<keyword evidence="1" id="KW-1133">Transmembrane helix</keyword>
<gene>
    <name evidence="2" type="ORF">IV454_16855</name>
</gene>
<evidence type="ECO:0000256" key="1">
    <source>
        <dbReference type="SAM" id="Phobius"/>
    </source>
</evidence>
<accession>A0AA49A5C7</accession>
<feature type="transmembrane region" description="Helical" evidence="1">
    <location>
        <begin position="21"/>
        <end position="43"/>
    </location>
</feature>
<evidence type="ECO:0000313" key="2">
    <source>
        <dbReference type="EMBL" id="QPI47296.1"/>
    </source>
</evidence>
<reference evidence="2 3" key="1">
    <citation type="submission" date="2020-11" db="EMBL/GenBank/DDBJ databases">
        <authorList>
            <person name="Sun Q."/>
        </authorList>
    </citation>
    <scope>NUCLEOTIDE SEQUENCE [LARGE SCALE GENOMIC DNA]</scope>
    <source>
        <strain evidence="2 3">P8398</strain>
    </source>
</reference>
<proteinExistence type="predicted"/>
<dbReference type="Proteomes" id="UP000662888">
    <property type="component" value="Chromosome"/>
</dbReference>